<evidence type="ECO:0000259" key="2">
    <source>
        <dbReference type="Pfam" id="PF00234"/>
    </source>
</evidence>
<dbReference type="PANTHER" id="PTHR35496">
    <property type="entry name" value="2S SEED STORAGE PROTEIN 1-RELATED"/>
    <property type="match status" value="1"/>
</dbReference>
<dbReference type="Pfam" id="PF00234">
    <property type="entry name" value="Tryp_alpha_amyl"/>
    <property type="match status" value="1"/>
</dbReference>
<dbReference type="CDD" id="cd00261">
    <property type="entry name" value="AAI_SS"/>
    <property type="match status" value="1"/>
</dbReference>
<reference evidence="3 4" key="1">
    <citation type="submission" date="2024-11" db="EMBL/GenBank/DDBJ databases">
        <title>A near-complete genome assembly of Cinchona calisaya.</title>
        <authorList>
            <person name="Lian D.C."/>
            <person name="Zhao X.W."/>
            <person name="Wei L."/>
        </authorList>
    </citation>
    <scope>NUCLEOTIDE SEQUENCE [LARGE SCALE GENOMIC DNA]</scope>
    <source>
        <tissue evidence="3">Nenye</tissue>
    </source>
</reference>
<dbReference type="PANTHER" id="PTHR35496:SF7">
    <property type="entry name" value="2S SULFUR-RICH SEED STORAGE PROTEIN 2-LIKE"/>
    <property type="match status" value="1"/>
</dbReference>
<dbReference type="AlphaFoldDB" id="A0ABD2Y667"/>
<evidence type="ECO:0000313" key="3">
    <source>
        <dbReference type="EMBL" id="KAL3502211.1"/>
    </source>
</evidence>
<evidence type="ECO:0000256" key="1">
    <source>
        <dbReference type="ARBA" id="ARBA00008262"/>
    </source>
</evidence>
<feature type="domain" description="Bifunctional inhibitor/plant lipid transfer protein/seed storage helical" evidence="2">
    <location>
        <begin position="76"/>
        <end position="147"/>
    </location>
</feature>
<dbReference type="Gene3D" id="1.10.110.10">
    <property type="entry name" value="Plant lipid-transfer and hydrophobic proteins"/>
    <property type="match status" value="1"/>
</dbReference>
<dbReference type="InterPro" id="IPR016140">
    <property type="entry name" value="Bifunc_inhib/LTP/seed_store"/>
</dbReference>
<comment type="caution">
    <text evidence="3">The sequence shown here is derived from an EMBL/GenBank/DDBJ whole genome shotgun (WGS) entry which is preliminary data.</text>
</comment>
<dbReference type="PRINTS" id="PR00496">
    <property type="entry name" value="NAPIN"/>
</dbReference>
<protein>
    <recommendedName>
        <fullName evidence="2">Bifunctional inhibitor/plant lipid transfer protein/seed storage helical domain-containing protein</fullName>
    </recommendedName>
</protein>
<keyword evidence="4" id="KW-1185">Reference proteome</keyword>
<proteinExistence type="inferred from homology"/>
<evidence type="ECO:0000313" key="4">
    <source>
        <dbReference type="Proteomes" id="UP001630127"/>
    </source>
</evidence>
<dbReference type="SUPFAM" id="SSF47699">
    <property type="entry name" value="Bifunctional inhibitor/lipid-transfer protein/seed storage 2S albumin"/>
    <property type="match status" value="1"/>
</dbReference>
<sequence>MAKKLTIFGASFVVLFAVVVAFDMSTLIPNLKILNHKSNKEQTPRCEKKLQKQQLDCCHAYLRESSKFTQQPEIPQMVVNQASSSWREAFPRCCEQLEKISKECRCEAMSQVFQQQMQKGQLQEIEMQEMLQTAQSLPNLCRIKKAQSCTIQMTSF</sequence>
<accession>A0ABD2Y667</accession>
<name>A0ABD2Y667_9GENT</name>
<dbReference type="InterPro" id="IPR000617">
    <property type="entry name" value="Napin/2SS/CON"/>
</dbReference>
<comment type="similarity">
    <text evidence="1">Belongs to the 2S seed storage albumins family.</text>
</comment>
<dbReference type="Proteomes" id="UP001630127">
    <property type="component" value="Unassembled WGS sequence"/>
</dbReference>
<dbReference type="EMBL" id="JBJUIK010000015">
    <property type="protein sequence ID" value="KAL3502211.1"/>
    <property type="molecule type" value="Genomic_DNA"/>
</dbReference>
<organism evidence="3 4">
    <name type="scientific">Cinchona calisaya</name>
    <dbReference type="NCBI Taxonomy" id="153742"/>
    <lineage>
        <taxon>Eukaryota</taxon>
        <taxon>Viridiplantae</taxon>
        <taxon>Streptophyta</taxon>
        <taxon>Embryophyta</taxon>
        <taxon>Tracheophyta</taxon>
        <taxon>Spermatophyta</taxon>
        <taxon>Magnoliopsida</taxon>
        <taxon>eudicotyledons</taxon>
        <taxon>Gunneridae</taxon>
        <taxon>Pentapetalae</taxon>
        <taxon>asterids</taxon>
        <taxon>lamiids</taxon>
        <taxon>Gentianales</taxon>
        <taxon>Rubiaceae</taxon>
        <taxon>Cinchonoideae</taxon>
        <taxon>Cinchoneae</taxon>
        <taxon>Cinchona</taxon>
    </lineage>
</organism>
<dbReference type="InterPro" id="IPR036312">
    <property type="entry name" value="Bifun_inhib/LTP/seed_sf"/>
</dbReference>
<gene>
    <name evidence="3" type="ORF">ACH5RR_036660</name>
</gene>